<comment type="subcellular location">
    <subcellularLocation>
        <location evidence="1">Endomembrane system</location>
    </subcellularLocation>
</comment>
<evidence type="ECO:0000313" key="9">
    <source>
        <dbReference type="EMBL" id="CAD9231127.1"/>
    </source>
</evidence>
<evidence type="ECO:0000259" key="8">
    <source>
        <dbReference type="Pfam" id="PF01602"/>
    </source>
</evidence>
<keyword evidence="5" id="KW-0653">Protein transport</keyword>
<keyword evidence="4" id="KW-0677">Repeat</keyword>
<protein>
    <recommendedName>
        <fullName evidence="8">Clathrin/coatomer adaptor adaptin-like N-terminal domain-containing protein</fullName>
    </recommendedName>
</protein>
<dbReference type="EMBL" id="HBGH01005945">
    <property type="protein sequence ID" value="CAD9231127.1"/>
    <property type="molecule type" value="Transcribed_RNA"/>
</dbReference>
<organism evidence="9">
    <name type="scientific">Compsopogon caeruleus</name>
    <dbReference type="NCBI Taxonomy" id="31354"/>
    <lineage>
        <taxon>Eukaryota</taxon>
        <taxon>Rhodophyta</taxon>
        <taxon>Compsopogonophyceae</taxon>
        <taxon>Compsopogonales</taxon>
        <taxon>Compsopogonaceae</taxon>
        <taxon>Compsopogon</taxon>
    </lineage>
</organism>
<dbReference type="GO" id="GO:0030123">
    <property type="term" value="C:AP-3 adaptor complex"/>
    <property type="evidence" value="ECO:0007669"/>
    <property type="project" value="InterPro"/>
</dbReference>
<dbReference type="PIRSF" id="PIRSF037092">
    <property type="entry name" value="AP3_complex_delta"/>
    <property type="match status" value="1"/>
</dbReference>
<keyword evidence="6" id="KW-0472">Membrane</keyword>
<dbReference type="InterPro" id="IPR002553">
    <property type="entry name" value="Clathrin/coatomer_adapt-like_N"/>
</dbReference>
<keyword evidence="3" id="KW-0813">Transport</keyword>
<evidence type="ECO:0000256" key="7">
    <source>
        <dbReference type="SAM" id="MobiDB-lite"/>
    </source>
</evidence>
<dbReference type="GO" id="GO:0010008">
    <property type="term" value="C:endosome membrane"/>
    <property type="evidence" value="ECO:0007669"/>
    <property type="project" value="TreeGrafter"/>
</dbReference>
<comment type="similarity">
    <text evidence="2">Belongs to the adaptor complexes large subunit family.</text>
</comment>
<evidence type="ECO:0000256" key="3">
    <source>
        <dbReference type="ARBA" id="ARBA00022448"/>
    </source>
</evidence>
<dbReference type="SUPFAM" id="SSF48371">
    <property type="entry name" value="ARM repeat"/>
    <property type="match status" value="1"/>
</dbReference>
<gene>
    <name evidence="9" type="ORF">CCAE0312_LOCUS3182</name>
</gene>
<evidence type="ECO:0000256" key="5">
    <source>
        <dbReference type="ARBA" id="ARBA00022927"/>
    </source>
</evidence>
<feature type="compositionally biased region" description="Basic and acidic residues" evidence="7">
    <location>
        <begin position="657"/>
        <end position="674"/>
    </location>
</feature>
<evidence type="ECO:0000256" key="2">
    <source>
        <dbReference type="ARBA" id="ARBA00006613"/>
    </source>
</evidence>
<dbReference type="PANTHER" id="PTHR22781">
    <property type="entry name" value="DELTA ADAPTIN-RELATED"/>
    <property type="match status" value="1"/>
</dbReference>
<evidence type="ECO:0000256" key="4">
    <source>
        <dbReference type="ARBA" id="ARBA00022737"/>
    </source>
</evidence>
<dbReference type="AlphaFoldDB" id="A0A7S1TDJ8"/>
<dbReference type="GO" id="GO:0006896">
    <property type="term" value="P:Golgi to vacuole transport"/>
    <property type="evidence" value="ECO:0007669"/>
    <property type="project" value="TreeGrafter"/>
</dbReference>
<dbReference type="Gene3D" id="1.25.10.10">
    <property type="entry name" value="Leucine-rich Repeat Variant"/>
    <property type="match status" value="1"/>
</dbReference>
<feature type="region of interest" description="Disordered" evidence="7">
    <location>
        <begin position="729"/>
        <end position="781"/>
    </location>
</feature>
<dbReference type="GO" id="GO:0006623">
    <property type="term" value="P:protein targeting to vacuole"/>
    <property type="evidence" value="ECO:0007669"/>
    <property type="project" value="TreeGrafter"/>
</dbReference>
<dbReference type="InterPro" id="IPR016024">
    <property type="entry name" value="ARM-type_fold"/>
</dbReference>
<name>A0A7S1TDJ8_9RHOD</name>
<feature type="domain" description="Clathrin/coatomer adaptor adaptin-like N-terminal" evidence="8">
    <location>
        <begin position="32"/>
        <end position="581"/>
    </location>
</feature>
<evidence type="ECO:0000256" key="1">
    <source>
        <dbReference type="ARBA" id="ARBA00004308"/>
    </source>
</evidence>
<reference evidence="9" key="1">
    <citation type="submission" date="2021-01" db="EMBL/GenBank/DDBJ databases">
        <authorList>
            <person name="Corre E."/>
            <person name="Pelletier E."/>
            <person name="Niang G."/>
            <person name="Scheremetjew M."/>
            <person name="Finn R."/>
            <person name="Kale V."/>
            <person name="Holt S."/>
            <person name="Cochrane G."/>
            <person name="Meng A."/>
            <person name="Brown T."/>
            <person name="Cohen L."/>
        </authorList>
    </citation>
    <scope>NUCLEOTIDE SEQUENCE</scope>
    <source>
        <strain evidence="9">SAG 36.94</strain>
    </source>
</reference>
<evidence type="ECO:0000256" key="6">
    <source>
        <dbReference type="ARBA" id="ARBA00023136"/>
    </source>
</evidence>
<accession>A0A7S1TDJ8</accession>
<dbReference type="InterPro" id="IPR017105">
    <property type="entry name" value="AP3_complex_dsu"/>
</dbReference>
<sequence length="798" mass="88521">MSVSVAVYTLFRESLQDLVKAIRSHRRNEGEFIRARLAEIQQECKRPEPMFKANAVLKLTYLHMFGCSVAPSSFHVVEVLSRPDFAQKRIGYLAAAQIFSPSTDVLLLCTNQFKKDLTSGKADCSQALTCLAKIVTEELGRECSGDVFSLLNSPRSYIRKKALLTMYKVSLVYPEAISPFLPRLQDRLEDSDPTVVCAAVTVICEMAKTEPKKFLGFAPALFALLERPTSNNWTQIKIVKLMGKLTPLEPRLAKKLREPMKILMKTTRAESLLYECCNTVTLGMIDYPDVVDLCAARLGEFIRGSDQNLKFLGLLSMERIARVSREALYDHREIILDCLDDRDVVIRMRALDLIAQFFSKRNLRELSKILLLKLQSPDALLSEFEFHFRDSVAERLLVAGAFNKSGEKGSYPNLTTPSDFDWYIESILFGLLRTPDLSSRIWDSASSQLLELTARVEVCRKSAVTCSLELMGEYSASRGRGTDVLKPEILSAPIWVLGEHASHLDDSVLALKRICELPLSTLAPSQCSRAVESSLKIFCSARENILLGMVRDSLVEWLASLSKHYDADVQEVASISKMIISPQGFVLEGLSSIVGQPLNPVDPRAQSKVPFPKGFDLDEALCAISDEDEFESTDLGNLRARCTDDWENSSPMTGFTYERDTPSNRTGDAADRKSHPFYLRETSPRPAYVTDSKDPQRAENIFGGMVPPGGASQEEVSIRLADDVVPDGAIFTDEEMPASKPKRRSKSKSRKGKARGNSTNKIAASGTSRTQSNEISASGAAGVDAKPLFTLTIDDLLG</sequence>
<dbReference type="PANTHER" id="PTHR22781:SF12">
    <property type="entry name" value="AP-3 COMPLEX SUBUNIT DELTA-1"/>
    <property type="match status" value="1"/>
</dbReference>
<dbReference type="Pfam" id="PF01602">
    <property type="entry name" value="Adaptin_N"/>
    <property type="match status" value="1"/>
</dbReference>
<feature type="compositionally biased region" description="Polar residues" evidence="7">
    <location>
        <begin position="757"/>
        <end position="776"/>
    </location>
</feature>
<dbReference type="InterPro" id="IPR011989">
    <property type="entry name" value="ARM-like"/>
</dbReference>
<feature type="region of interest" description="Disordered" evidence="7">
    <location>
        <begin position="652"/>
        <end position="712"/>
    </location>
</feature>
<proteinExistence type="inferred from homology"/>
<feature type="compositionally biased region" description="Basic residues" evidence="7">
    <location>
        <begin position="740"/>
        <end position="754"/>
    </location>
</feature>